<organism evidence="3 4">
    <name type="scientific">Nitrososphaera gargensis (strain Ga9.2)</name>
    <dbReference type="NCBI Taxonomy" id="1237085"/>
    <lineage>
        <taxon>Archaea</taxon>
        <taxon>Nitrososphaerota</taxon>
        <taxon>Nitrososphaeria</taxon>
        <taxon>Nitrososphaerales</taxon>
        <taxon>Nitrososphaeraceae</taxon>
        <taxon>Nitrososphaera</taxon>
    </lineage>
</organism>
<dbReference type="InterPro" id="IPR002104">
    <property type="entry name" value="Integrase_catalytic"/>
</dbReference>
<evidence type="ECO:0000259" key="2">
    <source>
        <dbReference type="PROSITE" id="PS51898"/>
    </source>
</evidence>
<dbReference type="Proteomes" id="UP000008037">
    <property type="component" value="Chromosome"/>
</dbReference>
<dbReference type="PANTHER" id="PTHR30349">
    <property type="entry name" value="PHAGE INTEGRASE-RELATED"/>
    <property type="match status" value="1"/>
</dbReference>
<keyword evidence="4" id="KW-1185">Reference proteome</keyword>
<dbReference type="EMBL" id="CP002408">
    <property type="protein sequence ID" value="AFU59754.1"/>
    <property type="molecule type" value="Genomic_DNA"/>
</dbReference>
<accession>K0INP9</accession>
<dbReference type="STRING" id="1237085.Ngar_c28340"/>
<dbReference type="InterPro" id="IPR011010">
    <property type="entry name" value="DNA_brk_join_enz"/>
</dbReference>
<dbReference type="InterPro" id="IPR013762">
    <property type="entry name" value="Integrase-like_cat_sf"/>
</dbReference>
<dbReference type="RefSeq" id="WP_015020288.1">
    <property type="nucleotide sequence ID" value="NC_018719.1"/>
</dbReference>
<dbReference type="CDD" id="cd00397">
    <property type="entry name" value="DNA_BRE_C"/>
    <property type="match status" value="1"/>
</dbReference>
<keyword evidence="1" id="KW-0233">DNA recombination</keyword>
<dbReference type="BioCyc" id="CNIT1237085:G1324-2834-MONOMER"/>
<dbReference type="GO" id="GO:0003677">
    <property type="term" value="F:DNA binding"/>
    <property type="evidence" value="ECO:0007669"/>
    <property type="project" value="InterPro"/>
</dbReference>
<reference evidence="3 4" key="1">
    <citation type="journal article" date="2012" name="Environ. Microbiol.">
        <title>The genome of the ammonia-oxidizing Candidatus Nitrososphaera gargensis: insights into metabolic versatility and environmental adaptations.</title>
        <authorList>
            <person name="Spang A."/>
            <person name="Poehlein A."/>
            <person name="Offre P."/>
            <person name="Zumbragel S."/>
            <person name="Haider S."/>
            <person name="Rychlik N."/>
            <person name="Nowka B."/>
            <person name="Schmeisser C."/>
            <person name="Lebedeva E.V."/>
            <person name="Rattei T."/>
            <person name="Bohm C."/>
            <person name="Schmid M."/>
            <person name="Galushko A."/>
            <person name="Hatzenpichler R."/>
            <person name="Weinmaier T."/>
            <person name="Daniel R."/>
            <person name="Schleper C."/>
            <person name="Spieck E."/>
            <person name="Streit W."/>
            <person name="Wagner M."/>
        </authorList>
    </citation>
    <scope>NUCLEOTIDE SEQUENCE [LARGE SCALE GENOMIC DNA]</scope>
    <source>
        <strain evidence="4">Ga9.2</strain>
    </source>
</reference>
<dbReference type="InterPro" id="IPR050090">
    <property type="entry name" value="Tyrosine_recombinase_XerCD"/>
</dbReference>
<evidence type="ECO:0000313" key="4">
    <source>
        <dbReference type="Proteomes" id="UP000008037"/>
    </source>
</evidence>
<dbReference type="AlphaFoldDB" id="K0INP9"/>
<dbReference type="GeneID" id="13794853"/>
<dbReference type="GO" id="GO:0006310">
    <property type="term" value="P:DNA recombination"/>
    <property type="evidence" value="ECO:0007669"/>
    <property type="project" value="UniProtKB-KW"/>
</dbReference>
<dbReference type="SUPFAM" id="SSF56349">
    <property type="entry name" value="DNA breaking-rejoining enzymes"/>
    <property type="match status" value="1"/>
</dbReference>
<evidence type="ECO:0000256" key="1">
    <source>
        <dbReference type="ARBA" id="ARBA00023172"/>
    </source>
</evidence>
<dbReference type="GO" id="GO:0015074">
    <property type="term" value="P:DNA integration"/>
    <property type="evidence" value="ECO:0007669"/>
    <property type="project" value="InterPro"/>
</dbReference>
<evidence type="ECO:0000313" key="3">
    <source>
        <dbReference type="EMBL" id="AFU59754.1"/>
    </source>
</evidence>
<dbReference type="HOGENOM" id="CLU_027562_2_1_2"/>
<proteinExistence type="predicted"/>
<dbReference type="OrthoDB" id="144892at2157"/>
<dbReference type="Pfam" id="PF00589">
    <property type="entry name" value="Phage_integrase"/>
    <property type="match status" value="1"/>
</dbReference>
<feature type="domain" description="Tyr recombinase" evidence="2">
    <location>
        <begin position="65"/>
        <end position="246"/>
    </location>
</feature>
<dbReference type="PANTHER" id="PTHR30349:SF87">
    <property type="entry name" value="TRANSPOSASE A"/>
    <property type="match status" value="1"/>
</dbReference>
<gene>
    <name evidence="3" type="ordered locus">Ngar_c28340</name>
</gene>
<dbReference type="KEGG" id="nga:Ngar_c28340"/>
<dbReference type="Gene3D" id="1.10.443.10">
    <property type="entry name" value="Intergrase catalytic core"/>
    <property type="match status" value="1"/>
</dbReference>
<dbReference type="InParanoid" id="K0INP9"/>
<dbReference type="PROSITE" id="PS51898">
    <property type="entry name" value="TYR_RECOMBINASE"/>
    <property type="match status" value="1"/>
</dbReference>
<name>K0INP9_NITGG</name>
<sequence length="343" mass="38710">MRSIISDKKYAGKTNRAFAEAIKRLVHFAKAGEIGEKRDGRDYVPEVSWIRPEVYVKNGRKREIRPGDLLTGEEIEALLDAIPKISRFPGRDRAMVMCLYEGAFRPGELLNMTVGGVLFKDKVAVVTTVGKTGEKTVPLLLSYRLLLDWIEQHPFKDNLDAPLWWSFATGKGVGYGYLRKVVKKAALEAGIKKKVWNYLLRHTKLTDVAKKHPDQILKRFGNWKKGTEMMDVYIHLSESDLEEAVLKEHGLLPEGGKKNGLALKTCPRCGEQNAGAKRCTKCGYIIDEKLAIKITQREQSTLEGLTRTVKEHEHVQKKIFRMLEELMMTGTTTKKAVISSPSA</sequence>
<protein>
    <submittedName>
        <fullName evidence="3">Putative integrase family protein</fullName>
    </submittedName>
</protein>